<proteinExistence type="predicted"/>
<dbReference type="SMART" id="SM00849">
    <property type="entry name" value="Lactamase_B"/>
    <property type="match status" value="1"/>
</dbReference>
<name>A0A5R9F125_9BACL</name>
<keyword evidence="3" id="KW-1185">Reference proteome</keyword>
<sequence length="325" mass="37939">MARKRYQNYDGINNTRSFSELLKWHKERRTKQKDLSKQIPQSSRKEIEQLKKNRHDFSLTWIGHSTFLIQTGGMNILTDPVWDYWMGTQKRLTQPGIDIMDLPEIDAVLISHGHYDHLSFSSIKKLNGDISFFVPVGLKEVFSRKGFTKVTEGNWWETFSYKNINLTFVPAQHWTKRSLWDTNASHWGGWVIESPDRGKTVYFAGDTGYFRGFKEIGERFTITYAIMPIGAYEPEWFMSDSHINPEDAITAFLEVKADLFIPMHYGAYRLADDTGSEALERLYVEWERLKLPSEKLKVLKLGETLWGKRIDSYSVKTSEDKEVQK</sequence>
<dbReference type="InterPro" id="IPR001279">
    <property type="entry name" value="Metallo-B-lactamas"/>
</dbReference>
<evidence type="ECO:0000259" key="1">
    <source>
        <dbReference type="SMART" id="SM00849"/>
    </source>
</evidence>
<dbReference type="OrthoDB" id="9805728at2"/>
<protein>
    <submittedName>
        <fullName evidence="2">MBL fold metallo-hydrolase</fullName>
    </submittedName>
</protein>
<dbReference type="PANTHER" id="PTHR15032">
    <property type="entry name" value="N-ACYL-PHOSPHATIDYLETHANOLAMINE-HYDROLYZING PHOSPHOLIPASE D"/>
    <property type="match status" value="1"/>
</dbReference>
<evidence type="ECO:0000313" key="3">
    <source>
        <dbReference type="Proteomes" id="UP000308230"/>
    </source>
</evidence>
<dbReference type="AlphaFoldDB" id="A0A5R9F125"/>
<dbReference type="GO" id="GO:0070290">
    <property type="term" value="F:N-acylphosphatidylethanolamine-specific phospholipase D activity"/>
    <property type="evidence" value="ECO:0007669"/>
    <property type="project" value="InterPro"/>
</dbReference>
<dbReference type="SUPFAM" id="SSF56281">
    <property type="entry name" value="Metallo-hydrolase/oxidoreductase"/>
    <property type="match status" value="1"/>
</dbReference>
<dbReference type="GO" id="GO:0005737">
    <property type="term" value="C:cytoplasm"/>
    <property type="evidence" value="ECO:0007669"/>
    <property type="project" value="TreeGrafter"/>
</dbReference>
<organism evidence="2 3">
    <name type="scientific">Exobacillus caeni</name>
    <dbReference type="NCBI Taxonomy" id="2574798"/>
    <lineage>
        <taxon>Bacteria</taxon>
        <taxon>Bacillati</taxon>
        <taxon>Bacillota</taxon>
        <taxon>Bacilli</taxon>
        <taxon>Bacillales</taxon>
        <taxon>Guptibacillaceae</taxon>
        <taxon>Exobacillus</taxon>
    </lineage>
</organism>
<dbReference type="Proteomes" id="UP000308230">
    <property type="component" value="Unassembled WGS sequence"/>
</dbReference>
<gene>
    <name evidence="2" type="ORF">FCL54_17250</name>
</gene>
<dbReference type="Pfam" id="PF12706">
    <property type="entry name" value="Lactamase_B_2"/>
    <property type="match status" value="1"/>
</dbReference>
<comment type="caution">
    <text evidence="2">The sequence shown here is derived from an EMBL/GenBank/DDBJ whole genome shotgun (WGS) entry which is preliminary data.</text>
</comment>
<dbReference type="Gene3D" id="3.60.15.10">
    <property type="entry name" value="Ribonuclease Z/Hydroxyacylglutathione hydrolase-like"/>
    <property type="match status" value="1"/>
</dbReference>
<dbReference type="EMBL" id="SWLG01000013">
    <property type="protein sequence ID" value="TLS36130.1"/>
    <property type="molecule type" value="Genomic_DNA"/>
</dbReference>
<feature type="domain" description="Metallo-beta-lactamase" evidence="1">
    <location>
        <begin position="63"/>
        <end position="264"/>
    </location>
</feature>
<dbReference type="InterPro" id="IPR024884">
    <property type="entry name" value="NAPE-PLD"/>
</dbReference>
<dbReference type="PIRSF" id="PIRSF038896">
    <property type="entry name" value="NAPE-PLD"/>
    <property type="match status" value="1"/>
</dbReference>
<reference evidence="2 3" key="1">
    <citation type="submission" date="2019-04" db="EMBL/GenBank/DDBJ databases">
        <title>Bacillus caeni sp. nov., a bacterium isolated from mangrove sediment.</title>
        <authorList>
            <person name="Huang H."/>
            <person name="Mo K."/>
            <person name="Hu Y."/>
        </authorList>
    </citation>
    <scope>NUCLEOTIDE SEQUENCE [LARGE SCALE GENOMIC DNA]</scope>
    <source>
        <strain evidence="2 3">HB172195</strain>
    </source>
</reference>
<keyword evidence="2" id="KW-0378">Hydrolase</keyword>
<dbReference type="PANTHER" id="PTHR15032:SF36">
    <property type="entry name" value="METALLO-BETA-LACTAMASE DOMAIN-CONTAINING PROTEIN"/>
    <property type="match status" value="1"/>
</dbReference>
<dbReference type="RefSeq" id="WP_138128100.1">
    <property type="nucleotide sequence ID" value="NZ_SWLG01000013.1"/>
</dbReference>
<dbReference type="GO" id="GO:0008270">
    <property type="term" value="F:zinc ion binding"/>
    <property type="evidence" value="ECO:0007669"/>
    <property type="project" value="InterPro"/>
</dbReference>
<accession>A0A5R9F125</accession>
<dbReference type="InterPro" id="IPR036866">
    <property type="entry name" value="RibonucZ/Hydroxyglut_hydro"/>
</dbReference>
<evidence type="ECO:0000313" key="2">
    <source>
        <dbReference type="EMBL" id="TLS36130.1"/>
    </source>
</evidence>